<accession>A0ABP9UW90</accession>
<name>A0ABP9UW90_9BACT</name>
<organism evidence="1 2">
    <name type="scientific">Rubritalea halochordaticola</name>
    <dbReference type="NCBI Taxonomy" id="714537"/>
    <lineage>
        <taxon>Bacteria</taxon>
        <taxon>Pseudomonadati</taxon>
        <taxon>Verrucomicrobiota</taxon>
        <taxon>Verrucomicrobiia</taxon>
        <taxon>Verrucomicrobiales</taxon>
        <taxon>Rubritaleaceae</taxon>
        <taxon>Rubritalea</taxon>
    </lineage>
</organism>
<dbReference type="Proteomes" id="UP001424741">
    <property type="component" value="Unassembled WGS sequence"/>
</dbReference>
<proteinExistence type="predicted"/>
<protein>
    <submittedName>
        <fullName evidence="1">Uncharacterized protein</fullName>
    </submittedName>
</protein>
<reference evidence="1 2" key="1">
    <citation type="submission" date="2024-02" db="EMBL/GenBank/DDBJ databases">
        <title>Rubritalea halochordaticola NBRC 107102.</title>
        <authorList>
            <person name="Ichikawa N."/>
            <person name="Katano-Makiyama Y."/>
            <person name="Hidaka K."/>
        </authorList>
    </citation>
    <scope>NUCLEOTIDE SEQUENCE [LARGE SCALE GENOMIC DNA]</scope>
    <source>
        <strain evidence="1 2">NBRC 107102</strain>
    </source>
</reference>
<dbReference type="RefSeq" id="WP_346187449.1">
    <property type="nucleotide sequence ID" value="NZ_BAABRL010000002.1"/>
</dbReference>
<keyword evidence="2" id="KW-1185">Reference proteome</keyword>
<sequence length="298" mass="33894">MRELLDFTFLPASIRRGDESSQERFTEVEMNDLLEKFPVIKDCPRTLGGNYTFVGEADSEVTKELITQMEAMGKRFRFNRGVRPDGSSIAIGGCRKFDDTDMAEAEFFHIYASDMVARENHQATMDAGYTVLSTEDFKRIPLGHTGPQARQILCSEILWRDMAAEGFKGLTGQEVMFAGKNPKFAEVRMLGSDIVLPPLQNELRGYEYEVLEGYRKTGTVEISDVFFPPLLQYKRSELEEVGEFDVAITYERLGSVPPSYQGDVDRLRFPGIICSRRFKDWCISKKLKVMLVPVSLED</sequence>
<evidence type="ECO:0000313" key="2">
    <source>
        <dbReference type="Proteomes" id="UP001424741"/>
    </source>
</evidence>
<dbReference type="EMBL" id="BAABRL010000002">
    <property type="protein sequence ID" value="GAA5494488.1"/>
    <property type="molecule type" value="Genomic_DNA"/>
</dbReference>
<comment type="caution">
    <text evidence="1">The sequence shown here is derived from an EMBL/GenBank/DDBJ whole genome shotgun (WGS) entry which is preliminary data.</text>
</comment>
<gene>
    <name evidence="1" type="ORF">Rhal01_00649</name>
</gene>
<evidence type="ECO:0000313" key="1">
    <source>
        <dbReference type="EMBL" id="GAA5494488.1"/>
    </source>
</evidence>